<proteinExistence type="predicted"/>
<evidence type="ECO:0008006" key="3">
    <source>
        <dbReference type="Google" id="ProtNLM"/>
    </source>
</evidence>
<reference evidence="1 2" key="1">
    <citation type="journal article" date="2015" name="Nature">
        <title>rRNA introns, odd ribosomes, and small enigmatic genomes across a large radiation of phyla.</title>
        <authorList>
            <person name="Brown C.T."/>
            <person name="Hug L.A."/>
            <person name="Thomas B.C."/>
            <person name="Sharon I."/>
            <person name="Castelle C.J."/>
            <person name="Singh A."/>
            <person name="Wilkins M.J."/>
            <person name="Williams K.H."/>
            <person name="Banfield J.F."/>
        </authorList>
    </citation>
    <scope>NUCLEOTIDE SEQUENCE [LARGE SCALE GENOMIC DNA]</scope>
</reference>
<evidence type="ECO:0000313" key="1">
    <source>
        <dbReference type="EMBL" id="KKU95808.1"/>
    </source>
</evidence>
<sequence>MADVTKICTQCDRKFLVIDLEQKFLKKKNLPFPTLCPSDRQGRRLASRGERTLYKTTCQECGDSVITSYDPVKATSKILCKTHYLKYFETHEMVIQ</sequence>
<accession>A0A0G1WZR4</accession>
<evidence type="ECO:0000313" key="2">
    <source>
        <dbReference type="Proteomes" id="UP000034661"/>
    </source>
</evidence>
<dbReference type="AlphaFoldDB" id="A0A0G1WZR4"/>
<organism evidence="1 2">
    <name type="scientific">Candidatus Gottesmanbacteria bacterium GW2011_GWA1_48_13</name>
    <dbReference type="NCBI Taxonomy" id="1618439"/>
    <lineage>
        <taxon>Bacteria</taxon>
        <taxon>Candidatus Gottesmaniibacteriota</taxon>
    </lineage>
</organism>
<protein>
    <recommendedName>
        <fullName evidence="3">Zinc-binding domain-containing protein</fullName>
    </recommendedName>
</protein>
<dbReference type="EMBL" id="LCPJ01000008">
    <property type="protein sequence ID" value="KKU95808.1"/>
    <property type="molecule type" value="Genomic_DNA"/>
</dbReference>
<comment type="caution">
    <text evidence="1">The sequence shown here is derived from an EMBL/GenBank/DDBJ whole genome shotgun (WGS) entry which is preliminary data.</text>
</comment>
<dbReference type="Proteomes" id="UP000034661">
    <property type="component" value="Unassembled WGS sequence"/>
</dbReference>
<name>A0A0G1WZR4_9BACT</name>
<gene>
    <name evidence="1" type="ORF">UY27_C0008G0011</name>
</gene>